<dbReference type="InterPro" id="IPR042150">
    <property type="entry name" value="MmRce1-like"/>
</dbReference>
<keyword evidence="3" id="KW-0378">Hydrolase</keyword>
<feature type="transmembrane region" description="Helical" evidence="1">
    <location>
        <begin position="250"/>
        <end position="272"/>
    </location>
</feature>
<keyword evidence="4" id="KW-1185">Reference proteome</keyword>
<gene>
    <name evidence="3" type="ORF">AAH991_00635</name>
</gene>
<evidence type="ECO:0000313" key="4">
    <source>
        <dbReference type="Proteomes" id="UP001447516"/>
    </source>
</evidence>
<feature type="transmembrane region" description="Helical" evidence="1">
    <location>
        <begin position="94"/>
        <end position="114"/>
    </location>
</feature>
<feature type="domain" description="CAAX prenyl protease 2/Lysostaphin resistance protein A-like" evidence="2">
    <location>
        <begin position="137"/>
        <end position="241"/>
    </location>
</feature>
<dbReference type="RefSeq" id="WP_346223956.1">
    <property type="nucleotide sequence ID" value="NZ_JBDJAW010000001.1"/>
</dbReference>
<protein>
    <submittedName>
        <fullName evidence="3">CPBP family intramembrane glutamic endopeptidase</fullName>
        <ecNumber evidence="3">3.4.-.-</ecNumber>
    </submittedName>
</protein>
<organism evidence="3 4">
    <name type="scientific">Microbispora maris</name>
    <dbReference type="NCBI Taxonomy" id="3144104"/>
    <lineage>
        <taxon>Bacteria</taxon>
        <taxon>Bacillati</taxon>
        <taxon>Actinomycetota</taxon>
        <taxon>Actinomycetes</taxon>
        <taxon>Streptosporangiales</taxon>
        <taxon>Streptosporangiaceae</taxon>
        <taxon>Microbispora</taxon>
    </lineage>
</organism>
<feature type="transmembrane region" description="Helical" evidence="1">
    <location>
        <begin position="126"/>
        <end position="150"/>
    </location>
</feature>
<dbReference type="PANTHER" id="PTHR35797">
    <property type="entry name" value="PROTEASE-RELATED"/>
    <property type="match status" value="1"/>
</dbReference>
<dbReference type="GO" id="GO:0016787">
    <property type="term" value="F:hydrolase activity"/>
    <property type="evidence" value="ECO:0007669"/>
    <property type="project" value="UniProtKB-KW"/>
</dbReference>
<dbReference type="EC" id="3.4.-.-" evidence="3"/>
<dbReference type="Proteomes" id="UP001447516">
    <property type="component" value="Unassembled WGS sequence"/>
</dbReference>
<name>A0ABV0AFH1_9ACTN</name>
<evidence type="ECO:0000256" key="1">
    <source>
        <dbReference type="SAM" id="Phobius"/>
    </source>
</evidence>
<feature type="transmembrane region" description="Helical" evidence="1">
    <location>
        <begin position="198"/>
        <end position="221"/>
    </location>
</feature>
<feature type="transmembrane region" description="Helical" evidence="1">
    <location>
        <begin position="54"/>
        <end position="73"/>
    </location>
</feature>
<evidence type="ECO:0000313" key="3">
    <source>
        <dbReference type="EMBL" id="MEN3533592.1"/>
    </source>
</evidence>
<evidence type="ECO:0000259" key="2">
    <source>
        <dbReference type="Pfam" id="PF02517"/>
    </source>
</evidence>
<dbReference type="PANTHER" id="PTHR35797:SF1">
    <property type="entry name" value="PROTEASE"/>
    <property type="match status" value="1"/>
</dbReference>
<comment type="caution">
    <text evidence="3">The sequence shown here is derived from an EMBL/GenBank/DDBJ whole genome shotgun (WGS) entry which is preliminary data.</text>
</comment>
<reference evidence="3 4" key="1">
    <citation type="submission" date="2024-05" db="EMBL/GenBank/DDBJ databases">
        <title>Microbispora sp.ZYX-F-249.</title>
        <authorList>
            <person name="Xie H."/>
        </authorList>
    </citation>
    <scope>NUCLEOTIDE SEQUENCE [LARGE SCALE GENOMIC DNA]</scope>
    <source>
        <strain evidence="3 4">ZYX-F-249</strain>
    </source>
</reference>
<proteinExistence type="predicted"/>
<keyword evidence="1" id="KW-0812">Transmembrane</keyword>
<keyword evidence="1" id="KW-1133">Transmembrane helix</keyword>
<keyword evidence="1" id="KW-0472">Membrane</keyword>
<accession>A0ABV0AFH1</accession>
<sequence length="291" mass="30283">MTGRTSPAPAIATGRTARPLRWFFVLAYALSWLWLVPIALSGGTVIGGHGWPTHFPALAGPALAAVSVTAAYGGRRGLAGLGRRMLAVQVPVRWWSVALSPLLLLPVVLAVTAATGQPLPPLADFAVINGVPASWGVAGVALAVLLVNGFGEETGWRGYALPCAQARWSPLRSTLVVSVGWAGWHAPMFLVLQSFRGFTAVTVVGWFIGLLCGAVVLTWLYNRSGGSIALVAVWHAAYNMVSATKAAEGLLAATSTTLVITAAFFLIALELFAARRGTPSVLAPPAGTGRP</sequence>
<dbReference type="InterPro" id="IPR003675">
    <property type="entry name" value="Rce1/LyrA-like_dom"/>
</dbReference>
<feature type="transmembrane region" description="Helical" evidence="1">
    <location>
        <begin position="20"/>
        <end position="42"/>
    </location>
</feature>
<dbReference type="EMBL" id="JBDJAW010000001">
    <property type="protein sequence ID" value="MEN3533592.1"/>
    <property type="molecule type" value="Genomic_DNA"/>
</dbReference>
<dbReference type="Pfam" id="PF02517">
    <property type="entry name" value="Rce1-like"/>
    <property type="match status" value="1"/>
</dbReference>